<feature type="compositionally biased region" description="Basic and acidic residues" evidence="3">
    <location>
        <begin position="683"/>
        <end position="696"/>
    </location>
</feature>
<feature type="non-terminal residue" evidence="5">
    <location>
        <position position="1"/>
    </location>
</feature>
<reference evidence="5 6" key="1">
    <citation type="submission" date="2014-04" db="EMBL/GenBank/DDBJ databases">
        <title>Genome evolution of avian class.</title>
        <authorList>
            <person name="Zhang G."/>
            <person name="Li C."/>
        </authorList>
    </citation>
    <scope>NUCLEOTIDE SEQUENCE [LARGE SCALE GENOMIC DNA]</scope>
    <source>
        <strain evidence="5">BGI_N312</strain>
    </source>
</reference>
<feature type="region of interest" description="Disordered" evidence="3">
    <location>
        <begin position="216"/>
        <end position="552"/>
    </location>
</feature>
<feature type="region of interest" description="Disordered" evidence="3">
    <location>
        <begin position="683"/>
        <end position="739"/>
    </location>
</feature>
<feature type="compositionally biased region" description="Polar residues" evidence="3">
    <location>
        <begin position="408"/>
        <end position="417"/>
    </location>
</feature>
<evidence type="ECO:0000259" key="4">
    <source>
        <dbReference type="SMART" id="SM01257"/>
    </source>
</evidence>
<feature type="compositionally biased region" description="Low complexity" evidence="3">
    <location>
        <begin position="180"/>
        <end position="191"/>
    </location>
</feature>
<sequence length="1153" mass="126844">RTPLGASLDEQSNPLLKGMLVRNGGSFEDDLSLGAEGVFSVCVDSNGVVAKERRLQFHQKGRSMNSTGSGKSSATVSSVSELLELYEEDPEEVLYNLGFGRDEPDIASKIPARFFNSSSFARGIDIKVFLNAQIQRMEVENPNFALTSRFRQIEVLTTVANAFSSLYSQVSGTPLQKIGSMNSVSSSKEASSPPPLNRSNTASRLMKTLSKLNLCGTQQADGSGSSTPSPVEKGKSLAEQDSEENDVKNESKLPKYSKKKDSPSFLATVKEEIASSQTNAVDTCKPANLPAGTDDKQEDTVPPADVQSSRLASTQDRPCEESGLLDSPSLSSSSNTSNSSTSTQRLPAASPGRDLCAPLSNPSLMNVMQQQKDSFEMEEIQSTEGDLPHVPTSHQLAVTKSRKDQLLRTASQHSDSSGFAEDSSTDCSPFNQLQVQESLQGMGSSADSCDSETTVTSHSEEQKTPIAKELSCFNKFEEEEDDDDDDDDEEDIISQVERRKVGVPSENRRSEDRKIDYETEQDQEGESKSSHISQTGQGEVSSKEEDFSSEQKELDLLEEGSVFEFPQYHTHHILKSMESLEGDSSSPSSVDRVHIALQRAEMRIISTPDSRAGRTLLKSKDLLRKQRLWFAQSGYPLRRSQSLPTALLNPVKVVSSVNVQLTPGKETLCSPLSFTYKYTRMEEDEKPVSENDKSESEAATSQPVCKSTLFIAPSSSKKEGSQTGPNRLSEEHSPTRVQSCPLHTPAHMSQSTCSLHSLPAEWQDRPLCEHVRTLSTHSVPSISGSSFSTLLPPFSCPFSPRHSGFLHRPHPINPPSTVEMQLRRVLHDIRNSLQNLSQYPVMRGQDLSAASSYTTQRSSILPLYENTFQELQVVRRNLNLFRTQMMDLELTMLRQQTTVYQHMTEDERYEADQLQSLRKSVRMELQELEMQLEDRLLALEDQLRSLHMSSPYRPQTHVGMYGSRSADNLSCPSPLNVIEPVSELIREQSFLKSELGLGLGDLGLETLPAEGTESVFSHGNSDSSSVCSGHAGRKAGVGSSELTGKSKGQSKKLYRASVALTPTPPVRAGAGQQVESSEELVDSKPEMEQKLEKVPLVPSVDDIHKSVEQEELQQVIREIKESIVGEIRREIVSGLLAAVSPQSRSATAKQDTQ</sequence>
<protein>
    <submittedName>
        <fullName evidence="5">Sperm-specific antigen 2</fullName>
    </submittedName>
</protein>
<feature type="compositionally biased region" description="Polar residues" evidence="3">
    <location>
        <begin position="306"/>
        <end position="316"/>
    </location>
</feature>
<evidence type="ECO:0000313" key="6">
    <source>
        <dbReference type="Proteomes" id="UP000053309"/>
    </source>
</evidence>
<feature type="domain" description="ITPR-interacting" evidence="4">
    <location>
        <begin position="56"/>
        <end position="213"/>
    </location>
</feature>
<dbReference type="InterPro" id="IPR029325">
    <property type="entry name" value="ITPR-bd"/>
</dbReference>
<feature type="compositionally biased region" description="Polar residues" evidence="3">
    <location>
        <begin position="216"/>
        <end position="229"/>
    </location>
</feature>
<dbReference type="InterPro" id="IPR029326">
    <property type="entry name" value="SSFA2_C"/>
</dbReference>
<feature type="region of interest" description="Disordered" evidence="3">
    <location>
        <begin position="180"/>
        <end position="201"/>
    </location>
</feature>
<evidence type="ECO:0000256" key="3">
    <source>
        <dbReference type="SAM" id="MobiDB-lite"/>
    </source>
</evidence>
<proteinExistence type="predicted"/>
<feature type="compositionally biased region" description="Polar residues" evidence="3">
    <location>
        <begin position="425"/>
        <end position="457"/>
    </location>
</feature>
<feature type="compositionally biased region" description="Acidic residues" evidence="3">
    <location>
        <begin position="477"/>
        <end position="492"/>
    </location>
</feature>
<dbReference type="PANTHER" id="PTHR17469">
    <property type="entry name" value="SPERM SPECIFIC ANTIGEN 2-RELATED"/>
    <property type="match status" value="1"/>
</dbReference>
<feature type="coiled-coil region" evidence="2">
    <location>
        <begin position="911"/>
        <end position="942"/>
    </location>
</feature>
<evidence type="ECO:0000256" key="1">
    <source>
        <dbReference type="ARBA" id="ARBA00023054"/>
    </source>
</evidence>
<dbReference type="Proteomes" id="UP000053309">
    <property type="component" value="Unassembled WGS sequence"/>
</dbReference>
<feature type="compositionally biased region" description="Polar residues" evidence="3">
    <location>
        <begin position="1014"/>
        <end position="1027"/>
    </location>
</feature>
<name>A0A087VJE9_BALRE</name>
<dbReference type="PANTHER" id="PTHR17469:SF11">
    <property type="entry name" value="PROTEIN ITPRID2"/>
    <property type="match status" value="1"/>
</dbReference>
<dbReference type="InterPro" id="IPR043444">
    <property type="entry name" value="TESPA1-like"/>
</dbReference>
<dbReference type="SMART" id="SM01257">
    <property type="entry name" value="KRAP_IP3R_bind"/>
    <property type="match status" value="1"/>
</dbReference>
<keyword evidence="1 2" id="KW-0175">Coiled coil</keyword>
<evidence type="ECO:0000256" key="2">
    <source>
        <dbReference type="SAM" id="Coils"/>
    </source>
</evidence>
<feature type="region of interest" description="Disordered" evidence="3">
    <location>
        <begin position="1014"/>
        <end position="1048"/>
    </location>
</feature>
<evidence type="ECO:0000313" key="5">
    <source>
        <dbReference type="EMBL" id="KFO12741.1"/>
    </source>
</evidence>
<feature type="compositionally biased region" description="Low complexity" evidence="3">
    <location>
        <begin position="322"/>
        <end position="343"/>
    </location>
</feature>
<feature type="non-terminal residue" evidence="5">
    <location>
        <position position="1153"/>
    </location>
</feature>
<keyword evidence="6" id="KW-1185">Reference proteome</keyword>
<organism evidence="5 6">
    <name type="scientific">Balearica regulorum gibbericeps</name>
    <name type="common">East African grey crowned-crane</name>
    <dbReference type="NCBI Taxonomy" id="100784"/>
    <lineage>
        <taxon>Eukaryota</taxon>
        <taxon>Metazoa</taxon>
        <taxon>Chordata</taxon>
        <taxon>Craniata</taxon>
        <taxon>Vertebrata</taxon>
        <taxon>Euteleostomi</taxon>
        <taxon>Archelosauria</taxon>
        <taxon>Archosauria</taxon>
        <taxon>Dinosauria</taxon>
        <taxon>Saurischia</taxon>
        <taxon>Theropoda</taxon>
        <taxon>Coelurosauria</taxon>
        <taxon>Aves</taxon>
        <taxon>Neognathae</taxon>
        <taxon>Neoaves</taxon>
        <taxon>Gruiformes</taxon>
        <taxon>Gruidae</taxon>
        <taxon>Balearica</taxon>
    </lineage>
</organism>
<accession>A0A087VJE9</accession>
<dbReference type="EMBL" id="KL495669">
    <property type="protein sequence ID" value="KFO12741.1"/>
    <property type="molecule type" value="Genomic_DNA"/>
</dbReference>
<feature type="compositionally biased region" description="Basic and acidic residues" evidence="3">
    <location>
        <begin position="496"/>
        <end position="517"/>
    </location>
</feature>
<dbReference type="Pfam" id="PF14722">
    <property type="entry name" value="KRAP_IP3R_bind"/>
    <property type="match status" value="1"/>
</dbReference>
<gene>
    <name evidence="5" type="ORF">N312_06288</name>
</gene>
<feature type="compositionally biased region" description="Polar residues" evidence="3">
    <location>
        <begin position="530"/>
        <end position="540"/>
    </location>
</feature>
<dbReference type="Pfam" id="PF14723">
    <property type="entry name" value="SSFA2_C"/>
    <property type="match status" value="1"/>
</dbReference>
<feature type="compositionally biased region" description="Basic and acidic residues" evidence="3">
    <location>
        <begin position="541"/>
        <end position="552"/>
    </location>
</feature>
<dbReference type="GO" id="GO:0005102">
    <property type="term" value="F:signaling receptor binding"/>
    <property type="evidence" value="ECO:0007669"/>
    <property type="project" value="InterPro"/>
</dbReference>
<feature type="compositionally biased region" description="Polar residues" evidence="3">
    <location>
        <begin position="360"/>
        <end position="372"/>
    </location>
</feature>
<dbReference type="AlphaFoldDB" id="A0A087VJE9"/>